<dbReference type="InterPro" id="IPR036724">
    <property type="entry name" value="Cobalamin-bd_sf"/>
</dbReference>
<proteinExistence type="inferred from homology"/>
<dbReference type="PROSITE" id="PS51332">
    <property type="entry name" value="B12_BINDING"/>
    <property type="match status" value="1"/>
</dbReference>
<dbReference type="Pfam" id="PF04055">
    <property type="entry name" value="Radical_SAM"/>
    <property type="match status" value="1"/>
</dbReference>
<keyword evidence="6" id="KW-0411">Iron-sulfur</keyword>
<dbReference type="OrthoDB" id="2305at2157"/>
<dbReference type="InterPro" id="IPR058240">
    <property type="entry name" value="rSAM_sf"/>
</dbReference>
<dbReference type="InterPro" id="IPR007197">
    <property type="entry name" value="rSAM"/>
</dbReference>
<keyword evidence="4" id="KW-0479">Metal-binding</keyword>
<comment type="cofactor">
    <cofactor evidence="1">
        <name>[4Fe-4S] cluster</name>
        <dbReference type="ChEBI" id="CHEBI:49883"/>
    </cofactor>
</comment>
<dbReference type="PROSITE" id="PS51918">
    <property type="entry name" value="RADICAL_SAM"/>
    <property type="match status" value="1"/>
</dbReference>
<dbReference type="CDD" id="cd02068">
    <property type="entry name" value="radical_SAM_B12_BD"/>
    <property type="match status" value="1"/>
</dbReference>
<dbReference type="InterPro" id="IPR006158">
    <property type="entry name" value="Cobalamin-bd"/>
</dbReference>
<dbReference type="GeneID" id="7270230"/>
<dbReference type="InterPro" id="IPR006638">
    <property type="entry name" value="Elp3/MiaA/NifB-like_rSAM"/>
</dbReference>
<dbReference type="STRING" id="521011.Mpal_0643"/>
<evidence type="ECO:0000256" key="4">
    <source>
        <dbReference type="ARBA" id="ARBA00022723"/>
    </source>
</evidence>
<gene>
    <name evidence="9" type="ordered locus">Mpal_0643</name>
</gene>
<evidence type="ECO:0000256" key="1">
    <source>
        <dbReference type="ARBA" id="ARBA00001966"/>
    </source>
</evidence>
<dbReference type="HOGENOM" id="CLU_021572_4_3_2"/>
<name>B8GFG5_METPE</name>
<comment type="similarity">
    <text evidence="2">Belongs to the methylamine corrinoid protein family.</text>
</comment>
<dbReference type="GO" id="GO:0003824">
    <property type="term" value="F:catalytic activity"/>
    <property type="evidence" value="ECO:0007669"/>
    <property type="project" value="InterPro"/>
</dbReference>
<keyword evidence="5" id="KW-0408">Iron</keyword>
<evidence type="ECO:0000259" key="7">
    <source>
        <dbReference type="PROSITE" id="PS51332"/>
    </source>
</evidence>
<evidence type="ECO:0000256" key="6">
    <source>
        <dbReference type="ARBA" id="ARBA00023014"/>
    </source>
</evidence>
<dbReference type="Gene3D" id="3.40.50.280">
    <property type="entry name" value="Cobalamin-binding domain"/>
    <property type="match status" value="1"/>
</dbReference>
<dbReference type="CDD" id="cd01335">
    <property type="entry name" value="Radical_SAM"/>
    <property type="match status" value="1"/>
</dbReference>
<feature type="domain" description="B12-binding" evidence="7">
    <location>
        <begin position="9"/>
        <end position="144"/>
    </location>
</feature>
<dbReference type="Pfam" id="PF02310">
    <property type="entry name" value="B12-binding"/>
    <property type="match status" value="1"/>
</dbReference>
<evidence type="ECO:0000256" key="2">
    <source>
        <dbReference type="ARBA" id="ARBA00010854"/>
    </source>
</evidence>
<accession>B8GFG5</accession>
<dbReference type="GO" id="GO:0046872">
    <property type="term" value="F:metal ion binding"/>
    <property type="evidence" value="ECO:0007669"/>
    <property type="project" value="UniProtKB-KW"/>
</dbReference>
<dbReference type="GO" id="GO:0051536">
    <property type="term" value="F:iron-sulfur cluster binding"/>
    <property type="evidence" value="ECO:0007669"/>
    <property type="project" value="UniProtKB-KW"/>
</dbReference>
<dbReference type="eggNOG" id="arCOG01356">
    <property type="taxonomic scope" value="Archaea"/>
</dbReference>
<keyword evidence="3" id="KW-0949">S-adenosyl-L-methionine</keyword>
<dbReference type="AlphaFoldDB" id="B8GFG5"/>
<dbReference type="KEGG" id="mpl:Mpal_0643"/>
<reference evidence="9 10" key="1">
    <citation type="journal article" date="2015" name="Genome Announc.">
        <title>Complete Genome Sequence of Methanosphaerula palustris E1-9CT, a Hydrogenotrophic Methanogen Isolated from a Minerotrophic Fen Peatland.</title>
        <authorList>
            <person name="Cadillo-Quiroz H."/>
            <person name="Browne P."/>
            <person name="Kyrpides N."/>
            <person name="Woyke T."/>
            <person name="Goodwin L."/>
            <person name="Detter C."/>
            <person name="Yavitt J.B."/>
            <person name="Zinder S.H."/>
        </authorList>
    </citation>
    <scope>NUCLEOTIDE SEQUENCE [LARGE SCALE GENOMIC DNA]</scope>
    <source>
        <strain evidence="10">ATCC BAA-1556 / DSM 19958 / E1-9c</strain>
    </source>
</reference>
<protein>
    <submittedName>
        <fullName evidence="9">Radical SAM domain protein</fullName>
    </submittedName>
</protein>
<organism evidence="9 10">
    <name type="scientific">Methanosphaerula palustris (strain ATCC BAA-1556 / DSM 19958 / E1-9c)</name>
    <dbReference type="NCBI Taxonomy" id="521011"/>
    <lineage>
        <taxon>Archaea</taxon>
        <taxon>Methanobacteriati</taxon>
        <taxon>Methanobacteriota</taxon>
        <taxon>Stenosarchaea group</taxon>
        <taxon>Methanomicrobia</taxon>
        <taxon>Methanomicrobiales</taxon>
        <taxon>Methanoregulaceae</taxon>
        <taxon>Methanosphaerula</taxon>
    </lineage>
</organism>
<evidence type="ECO:0000313" key="10">
    <source>
        <dbReference type="Proteomes" id="UP000002457"/>
    </source>
</evidence>
<dbReference type="GO" id="GO:0031419">
    <property type="term" value="F:cobalamin binding"/>
    <property type="evidence" value="ECO:0007669"/>
    <property type="project" value="InterPro"/>
</dbReference>
<keyword evidence="10" id="KW-1185">Reference proteome</keyword>
<evidence type="ECO:0000256" key="5">
    <source>
        <dbReference type="ARBA" id="ARBA00023004"/>
    </source>
</evidence>
<dbReference type="SUPFAM" id="SSF52242">
    <property type="entry name" value="Cobalamin (vitamin B12)-binding domain"/>
    <property type="match status" value="1"/>
</dbReference>
<evidence type="ECO:0000259" key="8">
    <source>
        <dbReference type="PROSITE" id="PS51918"/>
    </source>
</evidence>
<feature type="domain" description="Radical SAM core" evidence="8">
    <location>
        <begin position="195"/>
        <end position="419"/>
    </location>
</feature>
<dbReference type="EMBL" id="CP001338">
    <property type="protein sequence ID" value="ACL16013.1"/>
    <property type="molecule type" value="Genomic_DNA"/>
</dbReference>
<sequence>MTRVVFVNPLDSSITTTGLGLKAPPLNLMYLAGAVEQAGFSPSIVDANLLNAPPEKITEIVARLHPDLVGLTATTATISKAFQYVRKIRDAVPECFIFIGGPHVTFLPSETLAECRELNAVVIGEGEETVVDLVTSFSMTDPHWPETVRGIAYRRNDGDRERIVVTPARELIQNLDALPFPARHLVPFNEYKLFDKDATIGYMITSRGCTFASNYCSSSHLMGGMFRARSPKNVVDEVEELVSTYHVDTIEFLDDNFMLNRSRAIDIAHEIRSRGLDISFVASSRVNAVNRDLLMELKKAGLSTIYYGVESGSLRTLKLMNKRITLSMAEDAVRIAKDCGISVLTSFIIGYPGETYEDMNATIRFAIRLDPDYAQFTILTPYPGTPIFQELKKNNLLATEDWDRYTVLEPIIRYEAYGLTSRKISRKLKEAYLRFYLRPGYLFRRSGLLKTVLYTLYHSYFRPAFLHSDPQGWYRNFPGNELSDCEKGT</sequence>
<evidence type="ECO:0000313" key="9">
    <source>
        <dbReference type="EMBL" id="ACL16013.1"/>
    </source>
</evidence>
<dbReference type="RefSeq" id="WP_012617332.1">
    <property type="nucleotide sequence ID" value="NC_011832.1"/>
</dbReference>
<dbReference type="PANTHER" id="PTHR43409:SF7">
    <property type="entry name" value="BLL1977 PROTEIN"/>
    <property type="match status" value="1"/>
</dbReference>
<dbReference type="PANTHER" id="PTHR43409">
    <property type="entry name" value="ANAEROBIC MAGNESIUM-PROTOPORPHYRIN IX MONOMETHYL ESTER CYCLASE-RELATED"/>
    <property type="match status" value="1"/>
</dbReference>
<evidence type="ECO:0000256" key="3">
    <source>
        <dbReference type="ARBA" id="ARBA00022691"/>
    </source>
</evidence>
<dbReference type="InterPro" id="IPR051198">
    <property type="entry name" value="BchE-like"/>
</dbReference>
<dbReference type="SMART" id="SM00729">
    <property type="entry name" value="Elp3"/>
    <property type="match status" value="1"/>
</dbReference>
<dbReference type="Gene3D" id="3.80.30.20">
    <property type="entry name" value="tm_1862 like domain"/>
    <property type="match status" value="1"/>
</dbReference>
<dbReference type="Proteomes" id="UP000002457">
    <property type="component" value="Chromosome"/>
</dbReference>
<dbReference type="InterPro" id="IPR023404">
    <property type="entry name" value="rSAM_horseshoe"/>
</dbReference>
<dbReference type="SUPFAM" id="SSF102114">
    <property type="entry name" value="Radical SAM enzymes"/>
    <property type="match status" value="1"/>
</dbReference>